<comment type="caution">
    <text evidence="9">The sequence shown here is derived from an EMBL/GenBank/DDBJ whole genome shotgun (WGS) entry which is preliminary data.</text>
</comment>
<dbReference type="GO" id="GO:0046983">
    <property type="term" value="F:protein dimerization activity"/>
    <property type="evidence" value="ECO:0007669"/>
    <property type="project" value="InterPro"/>
</dbReference>
<feature type="domain" description="D-isomer specific 2-hydroxyacid dehydrogenase NAD-binding" evidence="7">
    <location>
        <begin position="114"/>
        <end position="260"/>
    </location>
</feature>
<dbReference type="EMBL" id="BMEO01000001">
    <property type="protein sequence ID" value="GGF83592.1"/>
    <property type="molecule type" value="Genomic_DNA"/>
</dbReference>
<dbReference type="InterPro" id="IPR020921">
    <property type="entry name" value="Erythronate-4-P_DHase"/>
</dbReference>
<feature type="domain" description="Erythronate-4-phosphate dehydrogenase dimerisation" evidence="8">
    <location>
        <begin position="306"/>
        <end position="351"/>
    </location>
</feature>
<dbReference type="HAMAP" id="MF_01825">
    <property type="entry name" value="PdxB"/>
    <property type="match status" value="1"/>
</dbReference>
<keyword evidence="1 5" id="KW-0963">Cytoplasm</keyword>
<dbReference type="SUPFAM" id="SSF52283">
    <property type="entry name" value="Formate/glycerate dehydrogenase catalytic domain-like"/>
    <property type="match status" value="1"/>
</dbReference>
<keyword evidence="4 5" id="KW-0664">Pyridoxine biosynthesis</keyword>
<comment type="pathway">
    <text evidence="5">Cofactor biosynthesis; pyridoxine 5'-phosphate biosynthesis; pyridoxine 5'-phosphate from D-erythrose 4-phosphate: step 2/5.</text>
</comment>
<sequence>MPASVRILADENIPGLPHAFGEDVTVQKMPGRDIQRSDLSAVDALLLRSVTRVNEDLLKGTSVKFVGTATIGLDHIDLDYLNASNIGFAYAPGSNAQSVVEYVLAAIAFWLQRTNRTFKGLKVGIVGVGRIGGLLQKYLQQMGVHCLLCDPPRQAQEPNETYYSLQSMSEADVISFHVPLTQRGPWPTRHLIDVAFLNALSADQLLINTARGDILDNQMALYYVQNTASPVNLVLDVWQNEPMINAQLVQHCLLATPHIAGYAIEGKWRATAMLCQALSDYFQVPFKRTALDRNIRVNDPWQPQSNENKVSKLLSYYDISQDDQALRNEIKNLPQSFDKLRKNYPTRHEFLASV</sequence>
<dbReference type="Pfam" id="PF00389">
    <property type="entry name" value="2-Hacid_dh"/>
    <property type="match status" value="1"/>
</dbReference>
<feature type="binding site" evidence="5">
    <location>
        <position position="150"/>
    </location>
    <ligand>
        <name>NAD(+)</name>
        <dbReference type="ChEBI" id="CHEBI:57540"/>
    </ligand>
</feature>
<evidence type="ECO:0000256" key="2">
    <source>
        <dbReference type="ARBA" id="ARBA00023002"/>
    </source>
</evidence>
<dbReference type="Proteomes" id="UP000605253">
    <property type="component" value="Unassembled WGS sequence"/>
</dbReference>
<dbReference type="PANTHER" id="PTHR42938">
    <property type="entry name" value="FORMATE DEHYDROGENASE 1"/>
    <property type="match status" value="1"/>
</dbReference>
<dbReference type="Gene3D" id="3.30.1370.170">
    <property type="match status" value="1"/>
</dbReference>
<feature type="active site" evidence="5">
    <location>
        <position position="211"/>
    </location>
</feature>
<name>A0A917CEB8_9GAMM</name>
<comment type="similarity">
    <text evidence="5">Belongs to the D-isomer specific 2-hydroxyacid dehydrogenase family. PdxB subfamily.</text>
</comment>
<reference evidence="9" key="2">
    <citation type="submission" date="2020-09" db="EMBL/GenBank/DDBJ databases">
        <authorList>
            <person name="Sun Q."/>
            <person name="Zhou Y."/>
        </authorList>
    </citation>
    <scope>NUCLEOTIDE SEQUENCE</scope>
    <source>
        <strain evidence="9">CGMCC 1.12181</strain>
    </source>
</reference>
<feature type="binding site" evidence="5">
    <location>
        <position position="236"/>
    </location>
    <ligand>
        <name>NAD(+)</name>
        <dbReference type="ChEBI" id="CHEBI:57540"/>
    </ligand>
</feature>
<dbReference type="InterPro" id="IPR024531">
    <property type="entry name" value="Erythronate-4-P_DHase_dimer"/>
</dbReference>
<evidence type="ECO:0000256" key="5">
    <source>
        <dbReference type="HAMAP-Rule" id="MF_01825"/>
    </source>
</evidence>
<evidence type="ECO:0000259" key="6">
    <source>
        <dbReference type="Pfam" id="PF00389"/>
    </source>
</evidence>
<organism evidence="9 10">
    <name type="scientific">Marinicella pacifica</name>
    <dbReference type="NCBI Taxonomy" id="1171543"/>
    <lineage>
        <taxon>Bacteria</taxon>
        <taxon>Pseudomonadati</taxon>
        <taxon>Pseudomonadota</taxon>
        <taxon>Gammaproteobacteria</taxon>
        <taxon>Lysobacterales</taxon>
        <taxon>Marinicellaceae</taxon>
        <taxon>Marinicella</taxon>
    </lineage>
</organism>
<dbReference type="RefSeq" id="WP_188363679.1">
    <property type="nucleotide sequence ID" value="NZ_BAABJF010000011.1"/>
</dbReference>
<accession>A0A917CEB8</accession>
<feature type="binding site" evidence="5">
    <location>
        <position position="261"/>
    </location>
    <ligand>
        <name>NAD(+)</name>
        <dbReference type="ChEBI" id="CHEBI:57540"/>
    </ligand>
</feature>
<dbReference type="InterPro" id="IPR038251">
    <property type="entry name" value="PdxB_dimer_sf"/>
</dbReference>
<protein>
    <recommendedName>
        <fullName evidence="5">Erythronate-4-phosphate dehydrogenase</fullName>
        <ecNumber evidence="5">1.1.1.290</ecNumber>
    </recommendedName>
</protein>
<keyword evidence="10" id="KW-1185">Reference proteome</keyword>
<dbReference type="InterPro" id="IPR036291">
    <property type="entry name" value="NAD(P)-bd_dom_sf"/>
</dbReference>
<evidence type="ECO:0000259" key="7">
    <source>
        <dbReference type="Pfam" id="PF02826"/>
    </source>
</evidence>
<comment type="function">
    <text evidence="5">Catalyzes the oxidation of erythronate-4-phosphate to 3-hydroxy-2-oxo-4-phosphonooxybutanoate.</text>
</comment>
<dbReference type="GO" id="GO:0051287">
    <property type="term" value="F:NAD binding"/>
    <property type="evidence" value="ECO:0007669"/>
    <property type="project" value="InterPro"/>
</dbReference>
<feature type="binding site" evidence="5">
    <location>
        <position position="49"/>
    </location>
    <ligand>
        <name>substrate</name>
    </ligand>
</feature>
<proteinExistence type="inferred from homology"/>
<keyword evidence="2 5" id="KW-0560">Oxidoreductase</keyword>
<keyword evidence="3 5" id="KW-0520">NAD</keyword>
<dbReference type="Gene3D" id="3.40.50.720">
    <property type="entry name" value="NAD(P)-binding Rossmann-like Domain"/>
    <property type="match status" value="2"/>
</dbReference>
<feature type="domain" description="D-isomer specific 2-hydroxyacid dehydrogenase catalytic" evidence="6">
    <location>
        <begin position="20"/>
        <end position="261"/>
    </location>
</feature>
<dbReference type="Pfam" id="PF11890">
    <property type="entry name" value="DUF3410"/>
    <property type="match status" value="1"/>
</dbReference>
<dbReference type="GO" id="GO:0036001">
    <property type="term" value="P:'de novo' pyridoxal 5'-phosphate biosynthetic process"/>
    <property type="evidence" value="ECO:0007669"/>
    <property type="project" value="TreeGrafter"/>
</dbReference>
<dbReference type="Pfam" id="PF02826">
    <property type="entry name" value="2-Hacid_dh_C"/>
    <property type="match status" value="1"/>
</dbReference>
<comment type="subcellular location">
    <subcellularLocation>
        <location evidence="5">Cytoplasm</location>
    </subcellularLocation>
</comment>
<dbReference type="InterPro" id="IPR006139">
    <property type="entry name" value="D-isomer_2_OHA_DH_cat_dom"/>
</dbReference>
<evidence type="ECO:0000256" key="4">
    <source>
        <dbReference type="ARBA" id="ARBA00023096"/>
    </source>
</evidence>
<dbReference type="GO" id="GO:0033711">
    <property type="term" value="F:4-phosphoerythronate dehydrogenase activity"/>
    <property type="evidence" value="ECO:0007669"/>
    <property type="project" value="UniProtKB-EC"/>
</dbReference>
<comment type="catalytic activity">
    <reaction evidence="5">
        <text>4-phospho-D-erythronate + NAD(+) = (R)-3-hydroxy-2-oxo-4-phosphooxybutanoate + NADH + H(+)</text>
        <dbReference type="Rhea" id="RHEA:18829"/>
        <dbReference type="ChEBI" id="CHEBI:15378"/>
        <dbReference type="ChEBI" id="CHEBI:57540"/>
        <dbReference type="ChEBI" id="CHEBI:57945"/>
        <dbReference type="ChEBI" id="CHEBI:58538"/>
        <dbReference type="ChEBI" id="CHEBI:58766"/>
        <dbReference type="EC" id="1.1.1.290"/>
    </reaction>
</comment>
<comment type="caution">
    <text evidence="5">Lacks conserved residue(s) required for the propagation of feature annotation.</text>
</comment>
<evidence type="ECO:0000259" key="8">
    <source>
        <dbReference type="Pfam" id="PF11890"/>
    </source>
</evidence>
<dbReference type="CDD" id="cd12158">
    <property type="entry name" value="ErythrP_dh"/>
    <property type="match status" value="1"/>
</dbReference>
<evidence type="ECO:0000313" key="10">
    <source>
        <dbReference type="Proteomes" id="UP000605253"/>
    </source>
</evidence>
<feature type="active site" description="Proton donor" evidence="5">
    <location>
        <position position="258"/>
    </location>
</feature>
<comment type="subunit">
    <text evidence="5">Homodimer.</text>
</comment>
<dbReference type="GO" id="GO:0005829">
    <property type="term" value="C:cytosol"/>
    <property type="evidence" value="ECO:0007669"/>
    <property type="project" value="TreeGrafter"/>
</dbReference>
<feature type="active site" evidence="5">
    <location>
        <position position="241"/>
    </location>
</feature>
<dbReference type="EC" id="1.1.1.290" evidence="5"/>
<dbReference type="GO" id="GO:0008615">
    <property type="term" value="P:pyridoxine biosynthetic process"/>
    <property type="evidence" value="ECO:0007669"/>
    <property type="project" value="UniProtKB-UniRule"/>
</dbReference>
<dbReference type="InterPro" id="IPR006140">
    <property type="entry name" value="D-isomer_DH_NAD-bd"/>
</dbReference>
<dbReference type="SUPFAM" id="SSF51735">
    <property type="entry name" value="NAD(P)-binding Rossmann-fold domains"/>
    <property type="match status" value="1"/>
</dbReference>
<evidence type="ECO:0000313" key="9">
    <source>
        <dbReference type="EMBL" id="GGF83592.1"/>
    </source>
</evidence>
<dbReference type="PANTHER" id="PTHR42938:SF9">
    <property type="entry name" value="FORMATE DEHYDROGENASE 1"/>
    <property type="match status" value="1"/>
</dbReference>
<evidence type="ECO:0000256" key="3">
    <source>
        <dbReference type="ARBA" id="ARBA00023027"/>
    </source>
</evidence>
<gene>
    <name evidence="5 9" type="primary">pdxB</name>
    <name evidence="9" type="ORF">GCM10011365_00700</name>
</gene>
<feature type="binding site" evidence="5">
    <location>
        <position position="262"/>
    </location>
    <ligand>
        <name>substrate</name>
    </ligand>
</feature>
<dbReference type="AlphaFoldDB" id="A0A917CEB8"/>
<evidence type="ECO:0000256" key="1">
    <source>
        <dbReference type="ARBA" id="ARBA00022490"/>
    </source>
</evidence>
<feature type="binding site" evidence="5">
    <location>
        <position position="70"/>
    </location>
    <ligand>
        <name>substrate</name>
    </ligand>
</feature>
<reference evidence="9" key="1">
    <citation type="journal article" date="2014" name="Int. J. Syst. Evol. Microbiol.">
        <title>Complete genome sequence of Corynebacterium casei LMG S-19264T (=DSM 44701T), isolated from a smear-ripened cheese.</title>
        <authorList>
            <consortium name="US DOE Joint Genome Institute (JGI-PGF)"/>
            <person name="Walter F."/>
            <person name="Albersmeier A."/>
            <person name="Kalinowski J."/>
            <person name="Ruckert C."/>
        </authorList>
    </citation>
    <scope>NUCLEOTIDE SEQUENCE</scope>
    <source>
        <strain evidence="9">CGMCC 1.12181</strain>
    </source>
</reference>